<gene>
    <name evidence="3" type="ORF">CBOVIS_LOCUS9438</name>
</gene>
<sequence>MLVKNAKNIRKKNDCVEIADRKIDNGCYEIRNSERLLLTVSIGVGVTIWVYTLWRTRVATKKATRLAYDGISVSASVIKPQCQCHRIEPTDDCGKKLKKSKVPSDEEETDTDPATERTGSSASPSSSSASSSSLSLAVTGQETK</sequence>
<evidence type="ECO:0000313" key="3">
    <source>
        <dbReference type="EMBL" id="CAB3407518.1"/>
    </source>
</evidence>
<organism evidence="3 4">
    <name type="scientific">Caenorhabditis bovis</name>
    <dbReference type="NCBI Taxonomy" id="2654633"/>
    <lineage>
        <taxon>Eukaryota</taxon>
        <taxon>Metazoa</taxon>
        <taxon>Ecdysozoa</taxon>
        <taxon>Nematoda</taxon>
        <taxon>Chromadorea</taxon>
        <taxon>Rhabditida</taxon>
        <taxon>Rhabditina</taxon>
        <taxon>Rhabditomorpha</taxon>
        <taxon>Rhabditoidea</taxon>
        <taxon>Rhabditidae</taxon>
        <taxon>Peloderinae</taxon>
        <taxon>Caenorhabditis</taxon>
    </lineage>
</organism>
<name>A0A8S1F798_9PELO</name>
<evidence type="ECO:0000313" key="4">
    <source>
        <dbReference type="Proteomes" id="UP000494206"/>
    </source>
</evidence>
<evidence type="ECO:0000256" key="2">
    <source>
        <dbReference type="SAM" id="Phobius"/>
    </source>
</evidence>
<feature type="region of interest" description="Disordered" evidence="1">
    <location>
        <begin position="87"/>
        <end position="144"/>
    </location>
</feature>
<keyword evidence="4" id="KW-1185">Reference proteome</keyword>
<reference evidence="3 4" key="1">
    <citation type="submission" date="2020-04" db="EMBL/GenBank/DDBJ databases">
        <authorList>
            <person name="Laetsch R D."/>
            <person name="Stevens L."/>
            <person name="Kumar S."/>
            <person name="Blaxter L. M."/>
        </authorList>
    </citation>
    <scope>NUCLEOTIDE SEQUENCE [LARGE SCALE GENOMIC DNA]</scope>
</reference>
<dbReference type="Proteomes" id="UP000494206">
    <property type="component" value="Unassembled WGS sequence"/>
</dbReference>
<dbReference type="AlphaFoldDB" id="A0A8S1F798"/>
<dbReference type="EMBL" id="CADEPM010000006">
    <property type="protein sequence ID" value="CAB3407518.1"/>
    <property type="molecule type" value="Genomic_DNA"/>
</dbReference>
<keyword evidence="2" id="KW-0812">Transmembrane</keyword>
<feature type="compositionally biased region" description="Low complexity" evidence="1">
    <location>
        <begin position="116"/>
        <end position="137"/>
    </location>
</feature>
<comment type="caution">
    <text evidence="3">The sequence shown here is derived from an EMBL/GenBank/DDBJ whole genome shotgun (WGS) entry which is preliminary data.</text>
</comment>
<accession>A0A8S1F798</accession>
<keyword evidence="2" id="KW-1133">Transmembrane helix</keyword>
<keyword evidence="2" id="KW-0472">Membrane</keyword>
<evidence type="ECO:0000256" key="1">
    <source>
        <dbReference type="SAM" id="MobiDB-lite"/>
    </source>
</evidence>
<proteinExistence type="predicted"/>
<protein>
    <submittedName>
        <fullName evidence="3">Uncharacterized protein</fullName>
    </submittedName>
</protein>
<feature type="transmembrane region" description="Helical" evidence="2">
    <location>
        <begin position="36"/>
        <end position="54"/>
    </location>
</feature>